<protein>
    <submittedName>
        <fullName evidence="1">Uncharacterized protein</fullName>
    </submittedName>
</protein>
<organism evidence="1 2">
    <name type="scientific">Lactobacillus crispatus</name>
    <dbReference type="NCBI Taxonomy" id="47770"/>
    <lineage>
        <taxon>Bacteria</taxon>
        <taxon>Bacillati</taxon>
        <taxon>Bacillota</taxon>
        <taxon>Bacilli</taxon>
        <taxon>Lactobacillales</taxon>
        <taxon>Lactobacillaceae</taxon>
        <taxon>Lactobacillus</taxon>
    </lineage>
</organism>
<evidence type="ECO:0000313" key="1">
    <source>
        <dbReference type="EMBL" id="MES5148897.1"/>
    </source>
</evidence>
<keyword evidence="2" id="KW-1185">Reference proteome</keyword>
<comment type="caution">
    <text evidence="1">The sequence shown here is derived from an EMBL/GenBank/DDBJ whole genome shotgun (WGS) entry which is preliminary data.</text>
</comment>
<reference evidence="1" key="1">
    <citation type="submission" date="2024-06" db="EMBL/GenBank/DDBJ databases">
        <title>Vaginal Lactobacillus fatty acid response mechanisms reveal a metabolite-targeted strategy for bacterial vaginosis treatment.</title>
        <authorList>
            <person name="Zhu M."/>
            <person name="Blainey P.C."/>
            <person name="Bloom S.M."/>
            <person name="Kwon D.S."/>
        </authorList>
    </citation>
    <scope>NUCLEOTIDE SEQUENCE</scope>
    <source>
        <strain evidence="1">194_F1_1</strain>
    </source>
</reference>
<gene>
    <name evidence="1" type="ORF">ABVC42_02985</name>
</gene>
<accession>A0ABV2B746</accession>
<name>A0ABV2B746_9LACO</name>
<dbReference type="RefSeq" id="WP_224083892.1">
    <property type="nucleotide sequence ID" value="NZ_CP026503.1"/>
</dbReference>
<evidence type="ECO:0000313" key="2">
    <source>
        <dbReference type="Proteomes" id="UP001434419"/>
    </source>
</evidence>
<sequence length="66" mass="7880">MKQDEWKSKPIIEITQKDVERMTLDELKRTQVNLLIERLYVASYDDWSKYAYMSGLVDGELIRRLG</sequence>
<dbReference type="EMBL" id="JBETVU010000012">
    <property type="protein sequence ID" value="MES5148897.1"/>
    <property type="molecule type" value="Genomic_DNA"/>
</dbReference>
<proteinExistence type="predicted"/>
<dbReference type="Proteomes" id="UP001434419">
    <property type="component" value="Unassembled WGS sequence"/>
</dbReference>